<dbReference type="InterPro" id="IPR036206">
    <property type="entry name" value="ThiamineP_synth_sf"/>
</dbReference>
<dbReference type="InterPro" id="IPR013785">
    <property type="entry name" value="Aldolase_TIM"/>
</dbReference>
<evidence type="ECO:0000313" key="17">
    <source>
        <dbReference type="Proteomes" id="UP000250086"/>
    </source>
</evidence>
<keyword evidence="3 16" id="KW-0808">Transferase</keyword>
<comment type="catalytic activity">
    <reaction evidence="12">
        <text>2-(2-carboxy-4-methylthiazol-5-yl)ethyl phosphate + 4-amino-2-methyl-5-(diphosphooxymethyl)pyrimidine + 2 H(+) = thiamine phosphate + CO2 + diphosphate</text>
        <dbReference type="Rhea" id="RHEA:47848"/>
        <dbReference type="ChEBI" id="CHEBI:15378"/>
        <dbReference type="ChEBI" id="CHEBI:16526"/>
        <dbReference type="ChEBI" id="CHEBI:33019"/>
        <dbReference type="ChEBI" id="CHEBI:37575"/>
        <dbReference type="ChEBI" id="CHEBI:57841"/>
        <dbReference type="ChEBI" id="CHEBI:62890"/>
        <dbReference type="EC" id="2.5.1.3"/>
    </reaction>
</comment>
<comment type="catalytic activity">
    <reaction evidence="13">
        <text>2-[(2R,5Z)-2-carboxy-4-methylthiazol-5(2H)-ylidene]ethyl phosphate + 4-amino-2-methyl-5-(diphosphooxymethyl)pyrimidine + 2 H(+) = thiamine phosphate + CO2 + diphosphate</text>
        <dbReference type="Rhea" id="RHEA:47844"/>
        <dbReference type="ChEBI" id="CHEBI:15378"/>
        <dbReference type="ChEBI" id="CHEBI:16526"/>
        <dbReference type="ChEBI" id="CHEBI:33019"/>
        <dbReference type="ChEBI" id="CHEBI:37575"/>
        <dbReference type="ChEBI" id="CHEBI:57841"/>
        <dbReference type="ChEBI" id="CHEBI:62899"/>
        <dbReference type="EC" id="2.5.1.3"/>
    </reaction>
</comment>
<dbReference type="CDD" id="cd00564">
    <property type="entry name" value="TMP_TenI"/>
    <property type="match status" value="1"/>
</dbReference>
<evidence type="ECO:0000256" key="6">
    <source>
        <dbReference type="ARBA" id="ARBA00022777"/>
    </source>
</evidence>
<evidence type="ECO:0000256" key="7">
    <source>
        <dbReference type="ARBA" id="ARBA00022840"/>
    </source>
</evidence>
<dbReference type="CDD" id="cd01169">
    <property type="entry name" value="HMPP_kinase"/>
    <property type="match status" value="1"/>
</dbReference>
<evidence type="ECO:0000259" key="15">
    <source>
        <dbReference type="Pfam" id="PF08543"/>
    </source>
</evidence>
<dbReference type="GO" id="GO:0008972">
    <property type="term" value="F:phosphomethylpyrimidine kinase activity"/>
    <property type="evidence" value="ECO:0007669"/>
    <property type="project" value="InterPro"/>
</dbReference>
<dbReference type="InterPro" id="IPR013749">
    <property type="entry name" value="PM/HMP-P_kinase-1"/>
</dbReference>
<dbReference type="GO" id="GO:0005524">
    <property type="term" value="F:ATP binding"/>
    <property type="evidence" value="ECO:0007669"/>
    <property type="project" value="UniProtKB-KW"/>
</dbReference>
<evidence type="ECO:0000259" key="14">
    <source>
        <dbReference type="Pfam" id="PF02581"/>
    </source>
</evidence>
<evidence type="ECO:0000256" key="11">
    <source>
        <dbReference type="ARBA" id="ARBA00047334"/>
    </source>
</evidence>
<keyword evidence="8" id="KW-0460">Magnesium</keyword>
<comment type="catalytic activity">
    <reaction evidence="11">
        <text>4-methyl-5-(2-phosphooxyethyl)-thiazole + 4-amino-2-methyl-5-(diphosphooxymethyl)pyrimidine + H(+) = thiamine phosphate + diphosphate</text>
        <dbReference type="Rhea" id="RHEA:22328"/>
        <dbReference type="ChEBI" id="CHEBI:15378"/>
        <dbReference type="ChEBI" id="CHEBI:33019"/>
        <dbReference type="ChEBI" id="CHEBI:37575"/>
        <dbReference type="ChEBI" id="CHEBI:57841"/>
        <dbReference type="ChEBI" id="CHEBI:58296"/>
        <dbReference type="EC" id="2.5.1.3"/>
    </reaction>
</comment>
<evidence type="ECO:0000256" key="3">
    <source>
        <dbReference type="ARBA" id="ARBA00022679"/>
    </source>
</evidence>
<keyword evidence="6" id="KW-0418">Kinase</keyword>
<keyword evidence="10" id="KW-0511">Multifunctional enzyme</keyword>
<dbReference type="InterPro" id="IPR022998">
    <property type="entry name" value="ThiamineP_synth_TenI"/>
</dbReference>
<accession>A0A2X0V7X5</accession>
<dbReference type="PANTHER" id="PTHR20858:SF17">
    <property type="entry name" value="HYDROXYMETHYLPYRIMIDINE_PHOSPHOMETHYLPYRIMIDINE KINASE THI20-RELATED"/>
    <property type="match status" value="1"/>
</dbReference>
<dbReference type="EC" id="2.5.1.3" evidence="16"/>
<evidence type="ECO:0000256" key="13">
    <source>
        <dbReference type="ARBA" id="ARBA00047883"/>
    </source>
</evidence>
<dbReference type="OrthoDB" id="9810880at2"/>
<dbReference type="GO" id="GO:0005829">
    <property type="term" value="C:cytosol"/>
    <property type="evidence" value="ECO:0007669"/>
    <property type="project" value="TreeGrafter"/>
</dbReference>
<keyword evidence="7" id="KW-0067">ATP-binding</keyword>
<comment type="pathway">
    <text evidence="2">Cofactor biosynthesis; thiamine diphosphate biosynthesis; thiamine phosphate from 4-amino-2-methyl-5-diphosphomethylpyrimidine and 4-methyl-5-(2-phosphoethyl)-thiazole: step 1/1.</text>
</comment>
<dbReference type="GO" id="GO:0008902">
    <property type="term" value="F:hydroxymethylpyrimidine kinase activity"/>
    <property type="evidence" value="ECO:0007669"/>
    <property type="project" value="TreeGrafter"/>
</dbReference>
<proteinExistence type="predicted"/>
<feature type="domain" description="Thiamine phosphate synthase/TenI" evidence="14">
    <location>
        <begin position="306"/>
        <end position="475"/>
    </location>
</feature>
<dbReference type="NCBIfam" id="TIGR00693">
    <property type="entry name" value="thiE"/>
    <property type="match status" value="1"/>
</dbReference>
<dbReference type="PANTHER" id="PTHR20858">
    <property type="entry name" value="PHOSPHOMETHYLPYRIMIDINE KINASE"/>
    <property type="match status" value="1"/>
</dbReference>
<evidence type="ECO:0000256" key="5">
    <source>
        <dbReference type="ARBA" id="ARBA00022741"/>
    </source>
</evidence>
<feature type="domain" description="Pyridoxamine kinase/Phosphomethylpyrimidine kinase" evidence="15">
    <location>
        <begin position="16"/>
        <end position="252"/>
    </location>
</feature>
<keyword evidence="4" id="KW-0479">Metal-binding</keyword>
<dbReference type="UniPathway" id="UPA00060">
    <property type="reaction ID" value="UER00138"/>
</dbReference>
<dbReference type="Pfam" id="PF02581">
    <property type="entry name" value="TMP-TENI"/>
    <property type="match status" value="1"/>
</dbReference>
<gene>
    <name evidence="16" type="primary">thiE</name>
    <name evidence="16" type="ORF">NCTC13093_01894</name>
</gene>
<sequence>MLNNKRPLVLVVAGLDSGGGAGITADCITIHENGGFAMPCTTALTAQSLKQVASVVPTDDALFKKSLSLVSEDYENKVSAVKVGLVSAQSTLDILLDALENELKDAAVIWDPVLTATAGELKSADLKANLDRILKRCTIFTPNLPEALELASWTMEDFEQKGVKELSRFFLDKGLDTIIIKGGHNQAQSTAKDYFANGSLEFFMESDKKEGDGAHGGGCALSSALAALVAQGYESFDAAVLAKGYVYSGIVNTAIDEHRYRAPVGHNGFVSSLDLLPRVYEDGFPVSDTAFAPCPMRMGLYPVVDDASWVERLIALGVKTIQLRIKDKNRADLYDQIVRAVNLGKAYKARVFIDDHYELAIKAGAYGVHLGMEDLKEADIAKIRDSGLRLGVSTHGMYELLKAVSLKPSYIALGHIYPTNSKVMPSKPQGVSRLAYMAKLMDNVIPTVAIGGIKKEMLDDVLGTNVGSVAVITAITKADDPNIEAQLWLKLVGSGGDNV</sequence>
<dbReference type="FunFam" id="3.20.20.70:FF:000064">
    <property type="entry name" value="Thiamine-phosphate synthase"/>
    <property type="match status" value="1"/>
</dbReference>
<dbReference type="GO" id="GO:0009228">
    <property type="term" value="P:thiamine biosynthetic process"/>
    <property type="evidence" value="ECO:0007669"/>
    <property type="project" value="UniProtKB-KW"/>
</dbReference>
<reference evidence="16 17" key="1">
    <citation type="submission" date="2018-06" db="EMBL/GenBank/DDBJ databases">
        <authorList>
            <consortium name="Pathogen Informatics"/>
            <person name="Doyle S."/>
        </authorList>
    </citation>
    <scope>NUCLEOTIDE SEQUENCE [LARGE SCALE GENOMIC DNA]</scope>
    <source>
        <strain evidence="16 17">NCTC13093</strain>
    </source>
</reference>
<evidence type="ECO:0000256" key="2">
    <source>
        <dbReference type="ARBA" id="ARBA00005165"/>
    </source>
</evidence>
<name>A0A2X0V7X5_9GAMM</name>
<keyword evidence="17" id="KW-1185">Reference proteome</keyword>
<dbReference type="Gene3D" id="3.20.20.70">
    <property type="entry name" value="Aldolase class I"/>
    <property type="match status" value="1"/>
</dbReference>
<keyword evidence="5" id="KW-0547">Nucleotide-binding</keyword>
<dbReference type="SUPFAM" id="SSF53613">
    <property type="entry name" value="Ribokinase-like"/>
    <property type="match status" value="1"/>
</dbReference>
<dbReference type="Proteomes" id="UP000250086">
    <property type="component" value="Unassembled WGS sequence"/>
</dbReference>
<dbReference type="Gene3D" id="3.40.1190.20">
    <property type="match status" value="1"/>
</dbReference>
<dbReference type="NCBIfam" id="NF002904">
    <property type="entry name" value="PRK03512.1"/>
    <property type="match status" value="1"/>
</dbReference>
<dbReference type="GO" id="GO:0004789">
    <property type="term" value="F:thiamine-phosphate diphosphorylase activity"/>
    <property type="evidence" value="ECO:0007669"/>
    <property type="project" value="UniProtKB-EC"/>
</dbReference>
<dbReference type="EMBL" id="UAPV01000001">
    <property type="protein sequence ID" value="SPT70479.1"/>
    <property type="molecule type" value="Genomic_DNA"/>
</dbReference>
<dbReference type="GO" id="GO:0009229">
    <property type="term" value="P:thiamine diphosphate biosynthetic process"/>
    <property type="evidence" value="ECO:0007669"/>
    <property type="project" value="UniProtKB-UniPathway"/>
</dbReference>
<dbReference type="InterPro" id="IPR004399">
    <property type="entry name" value="HMP/HMP-P_kinase_dom"/>
</dbReference>
<dbReference type="InterPro" id="IPR034291">
    <property type="entry name" value="TMP_synthase"/>
</dbReference>
<dbReference type="GO" id="GO:0046872">
    <property type="term" value="F:metal ion binding"/>
    <property type="evidence" value="ECO:0007669"/>
    <property type="project" value="UniProtKB-KW"/>
</dbReference>
<keyword evidence="9" id="KW-0784">Thiamine biosynthesis</keyword>
<evidence type="ECO:0000256" key="10">
    <source>
        <dbReference type="ARBA" id="ARBA00023268"/>
    </source>
</evidence>
<evidence type="ECO:0000256" key="12">
    <source>
        <dbReference type="ARBA" id="ARBA00047851"/>
    </source>
</evidence>
<dbReference type="RefSeq" id="WP_113744545.1">
    <property type="nucleotide sequence ID" value="NZ_UAPU01000005.1"/>
</dbReference>
<dbReference type="AlphaFoldDB" id="A0A2X0V7X5"/>
<evidence type="ECO:0000256" key="9">
    <source>
        <dbReference type="ARBA" id="ARBA00022977"/>
    </source>
</evidence>
<dbReference type="InterPro" id="IPR029056">
    <property type="entry name" value="Ribokinase-like"/>
</dbReference>
<organism evidence="16 17">
    <name type="scientific">Anaerobiospirillum thomasii</name>
    <dbReference type="NCBI Taxonomy" id="179995"/>
    <lineage>
        <taxon>Bacteria</taxon>
        <taxon>Pseudomonadati</taxon>
        <taxon>Pseudomonadota</taxon>
        <taxon>Gammaproteobacteria</taxon>
        <taxon>Aeromonadales</taxon>
        <taxon>Succinivibrionaceae</taxon>
        <taxon>Anaerobiospirillum</taxon>
    </lineage>
</organism>
<protein>
    <submittedName>
        <fullName evidence="16">Thiamine-phosphate synthase</fullName>
        <ecNumber evidence="16">2.5.1.3</ecNumber>
    </submittedName>
</protein>
<comment type="cofactor">
    <cofactor evidence="1">
        <name>Mg(2+)</name>
        <dbReference type="ChEBI" id="CHEBI:18420"/>
    </cofactor>
</comment>
<evidence type="ECO:0000256" key="1">
    <source>
        <dbReference type="ARBA" id="ARBA00001946"/>
    </source>
</evidence>
<dbReference type="SUPFAM" id="SSF51391">
    <property type="entry name" value="Thiamin phosphate synthase"/>
    <property type="match status" value="1"/>
</dbReference>
<evidence type="ECO:0000313" key="16">
    <source>
        <dbReference type="EMBL" id="SPT70479.1"/>
    </source>
</evidence>
<evidence type="ECO:0000256" key="4">
    <source>
        <dbReference type="ARBA" id="ARBA00022723"/>
    </source>
</evidence>
<evidence type="ECO:0000256" key="8">
    <source>
        <dbReference type="ARBA" id="ARBA00022842"/>
    </source>
</evidence>
<dbReference type="Pfam" id="PF08543">
    <property type="entry name" value="Phos_pyr_kin"/>
    <property type="match status" value="1"/>
</dbReference>